<evidence type="ECO:0000256" key="1">
    <source>
        <dbReference type="ARBA" id="ARBA00007447"/>
    </source>
</evidence>
<dbReference type="PANTHER" id="PTHR47966:SF65">
    <property type="entry name" value="ASPARTIC-TYPE ENDOPEPTIDASE"/>
    <property type="match status" value="1"/>
</dbReference>
<dbReference type="AlphaFoldDB" id="A0A0A1TIL0"/>
<keyword evidence="3" id="KW-0732">Signal</keyword>
<dbReference type="PANTHER" id="PTHR47966">
    <property type="entry name" value="BETA-SITE APP-CLEAVING ENZYME, ISOFORM A-RELATED"/>
    <property type="match status" value="1"/>
</dbReference>
<organism evidence="5 6">
    <name type="scientific">[Torrubiella] hemipterigena</name>
    <dbReference type="NCBI Taxonomy" id="1531966"/>
    <lineage>
        <taxon>Eukaryota</taxon>
        <taxon>Fungi</taxon>
        <taxon>Dikarya</taxon>
        <taxon>Ascomycota</taxon>
        <taxon>Pezizomycotina</taxon>
        <taxon>Sordariomycetes</taxon>
        <taxon>Hypocreomycetidae</taxon>
        <taxon>Hypocreales</taxon>
        <taxon>Clavicipitaceae</taxon>
        <taxon>Clavicipitaceae incertae sedis</taxon>
        <taxon>'Torrubiella' clade</taxon>
    </lineage>
</organism>
<reference evidence="5 6" key="1">
    <citation type="journal article" date="2015" name="Genome Announc.">
        <title>Draft Genome Sequence and Gene Annotation of the Entomopathogenic Fungus Verticillium hemipterigenum.</title>
        <authorList>
            <person name="Horn F."/>
            <person name="Habel A."/>
            <person name="Scharf D.H."/>
            <person name="Dworschak J."/>
            <person name="Brakhage A.A."/>
            <person name="Guthke R."/>
            <person name="Hertweck C."/>
            <person name="Linde J."/>
        </authorList>
    </citation>
    <scope>NUCLEOTIDE SEQUENCE [LARGE SCALE GENOMIC DNA]</scope>
</reference>
<proteinExistence type="inferred from homology"/>
<evidence type="ECO:0000256" key="2">
    <source>
        <dbReference type="SAM" id="MobiDB-lite"/>
    </source>
</evidence>
<dbReference type="OrthoDB" id="771136at2759"/>
<dbReference type="Pfam" id="PF00026">
    <property type="entry name" value="Asp"/>
    <property type="match status" value="1"/>
</dbReference>
<dbReference type="Gene3D" id="2.40.70.10">
    <property type="entry name" value="Acid Proteases"/>
    <property type="match status" value="2"/>
</dbReference>
<dbReference type="STRING" id="1531966.A0A0A1TIL0"/>
<dbReference type="GO" id="GO:0004190">
    <property type="term" value="F:aspartic-type endopeptidase activity"/>
    <property type="evidence" value="ECO:0007669"/>
    <property type="project" value="InterPro"/>
</dbReference>
<name>A0A0A1TIL0_9HYPO</name>
<dbReference type="InterPro" id="IPR001461">
    <property type="entry name" value="Aspartic_peptidase_A1"/>
</dbReference>
<keyword evidence="6" id="KW-1185">Reference proteome</keyword>
<feature type="region of interest" description="Disordered" evidence="2">
    <location>
        <begin position="431"/>
        <end position="472"/>
    </location>
</feature>
<dbReference type="PRINTS" id="PR00792">
    <property type="entry name" value="PEPSIN"/>
</dbReference>
<gene>
    <name evidence="5" type="ORF">VHEMI06076</name>
</gene>
<dbReference type="Proteomes" id="UP000039046">
    <property type="component" value="Unassembled WGS sequence"/>
</dbReference>
<dbReference type="SUPFAM" id="SSF50630">
    <property type="entry name" value="Acid proteases"/>
    <property type="match status" value="1"/>
</dbReference>
<protein>
    <recommendedName>
        <fullName evidence="4">Peptidase A1 domain-containing protein</fullName>
    </recommendedName>
</protein>
<evidence type="ECO:0000259" key="4">
    <source>
        <dbReference type="PROSITE" id="PS51767"/>
    </source>
</evidence>
<feature type="compositionally biased region" description="Basic and acidic residues" evidence="2">
    <location>
        <begin position="450"/>
        <end position="469"/>
    </location>
</feature>
<comment type="similarity">
    <text evidence="1">Belongs to the peptidase A1 family.</text>
</comment>
<evidence type="ECO:0000313" key="6">
    <source>
        <dbReference type="Proteomes" id="UP000039046"/>
    </source>
</evidence>
<dbReference type="HOGENOM" id="CLU_013253_9_3_1"/>
<dbReference type="EMBL" id="CDHN01000003">
    <property type="protein sequence ID" value="CEJ90283.1"/>
    <property type="molecule type" value="Genomic_DNA"/>
</dbReference>
<sequence length="494" mass="53310">MKGVFANVLLAATATAGFVSLDLSKEARSVAAPQQLTSRTHTRELERRKITEGFFFDSHFGYMINVEFGTPPQKVALLVDTGANDIYPHTVKKSSCDAIAPCPGLYNPNASSTYAIASGNDLDGKSFFRSFTPQGSLNGNYVKDVVSVGSAKVQNQVFGALTDTWIRFNIFGLAPTPPAPRSPDDAEYSSHVSFLDNLYRLGSINRRLFSLYLAGGSLLLGAVDTAKYYDKLVPLPMAPVSSSKDGHVDYRVQLYGLTMPGLRSALEFEETDDFLLASGADGLYLPPGFSKLGPLLEVFSDTQFGNLIDCDIAKKNNLTMQFKFVGLDITVPGSSLVGKRLSEEQIAVLDPKPPTRTKEWNSLCPFKVREQYPKGPPILGIPFLENTYAVFDQESRTVALAQAKFNEKNTKIVEDAKSNDFLLISNEPVPQSVRDGSAVAPRPSQPAGDKNGKDDTGKGDSNDKSKDNKNNGAAVRVCGGVMISAAAAAAAIHL</sequence>
<dbReference type="InterPro" id="IPR033121">
    <property type="entry name" value="PEPTIDASE_A1"/>
</dbReference>
<dbReference type="PROSITE" id="PS51767">
    <property type="entry name" value="PEPTIDASE_A1"/>
    <property type="match status" value="1"/>
</dbReference>
<feature type="chain" id="PRO_5001990060" description="Peptidase A1 domain-containing protein" evidence="3">
    <location>
        <begin position="17"/>
        <end position="494"/>
    </location>
</feature>
<dbReference type="InterPro" id="IPR021109">
    <property type="entry name" value="Peptidase_aspartic_dom_sf"/>
</dbReference>
<dbReference type="GO" id="GO:0006508">
    <property type="term" value="P:proteolysis"/>
    <property type="evidence" value="ECO:0007669"/>
    <property type="project" value="InterPro"/>
</dbReference>
<evidence type="ECO:0000313" key="5">
    <source>
        <dbReference type="EMBL" id="CEJ90283.1"/>
    </source>
</evidence>
<feature type="signal peptide" evidence="3">
    <location>
        <begin position="1"/>
        <end position="16"/>
    </location>
</feature>
<evidence type="ECO:0000256" key="3">
    <source>
        <dbReference type="SAM" id="SignalP"/>
    </source>
</evidence>
<feature type="domain" description="Peptidase A1" evidence="4">
    <location>
        <begin position="62"/>
        <end position="401"/>
    </location>
</feature>
<accession>A0A0A1TIL0</accession>